<evidence type="ECO:0000313" key="1">
    <source>
        <dbReference type="EMBL" id="KFD49821.1"/>
    </source>
</evidence>
<protein>
    <submittedName>
        <fullName evidence="1">Uncharacterized protein</fullName>
    </submittedName>
</protein>
<organism evidence="1 2">
    <name type="scientific">Trichuris suis</name>
    <name type="common">pig whipworm</name>
    <dbReference type="NCBI Taxonomy" id="68888"/>
    <lineage>
        <taxon>Eukaryota</taxon>
        <taxon>Metazoa</taxon>
        <taxon>Ecdysozoa</taxon>
        <taxon>Nematoda</taxon>
        <taxon>Enoplea</taxon>
        <taxon>Dorylaimia</taxon>
        <taxon>Trichinellida</taxon>
        <taxon>Trichuridae</taxon>
        <taxon>Trichuris</taxon>
    </lineage>
</organism>
<proteinExistence type="predicted"/>
<accession>A0A085LXX5</accession>
<gene>
    <name evidence="1" type="ORF">M513_09288</name>
</gene>
<evidence type="ECO:0000313" key="2">
    <source>
        <dbReference type="Proteomes" id="UP000030764"/>
    </source>
</evidence>
<name>A0A085LXX5_9BILA</name>
<keyword evidence="2" id="KW-1185">Reference proteome</keyword>
<dbReference type="Proteomes" id="UP000030764">
    <property type="component" value="Unassembled WGS sequence"/>
</dbReference>
<dbReference type="EMBL" id="KL363263">
    <property type="protein sequence ID" value="KFD49821.1"/>
    <property type="molecule type" value="Genomic_DNA"/>
</dbReference>
<reference evidence="1 2" key="1">
    <citation type="journal article" date="2014" name="Nat. Genet.">
        <title>Genome and transcriptome of the porcine whipworm Trichuris suis.</title>
        <authorList>
            <person name="Jex A.R."/>
            <person name="Nejsum P."/>
            <person name="Schwarz E.M."/>
            <person name="Hu L."/>
            <person name="Young N.D."/>
            <person name="Hall R.S."/>
            <person name="Korhonen P.K."/>
            <person name="Liao S."/>
            <person name="Thamsborg S."/>
            <person name="Xia J."/>
            <person name="Xu P."/>
            <person name="Wang S."/>
            <person name="Scheerlinck J.P."/>
            <person name="Hofmann A."/>
            <person name="Sternberg P.W."/>
            <person name="Wang J."/>
            <person name="Gasser R.B."/>
        </authorList>
    </citation>
    <scope>NUCLEOTIDE SEQUENCE [LARGE SCALE GENOMIC DNA]</scope>
    <source>
        <strain evidence="1">DCEP-RM93M</strain>
    </source>
</reference>
<sequence>MFDECDNISTKLNVAVNAYGNKMQSVMRSMLEYMKHFLEYVISRLSHDNVDEIDATLSSQFSEASEPEWWHHVFITRERTRHT</sequence>
<dbReference type="AlphaFoldDB" id="A0A085LXX5"/>